<proteinExistence type="inferred from homology"/>
<dbReference type="GO" id="GO:0046872">
    <property type="term" value="F:metal ion binding"/>
    <property type="evidence" value="ECO:0007669"/>
    <property type="project" value="UniProtKB-KW"/>
</dbReference>
<comment type="catalytic activity">
    <reaction evidence="9">
        <text>(6S)-5,6,7,8-tetrahydrofolyl-(gamma-L-Glu)(n) + L-glutamate + ATP = (6S)-5,6,7,8-tetrahydrofolyl-(gamma-L-Glu)(n+1) + ADP + phosphate + H(+)</text>
        <dbReference type="Rhea" id="RHEA:10580"/>
        <dbReference type="Rhea" id="RHEA-COMP:14738"/>
        <dbReference type="Rhea" id="RHEA-COMP:14740"/>
        <dbReference type="ChEBI" id="CHEBI:15378"/>
        <dbReference type="ChEBI" id="CHEBI:29985"/>
        <dbReference type="ChEBI" id="CHEBI:30616"/>
        <dbReference type="ChEBI" id="CHEBI:43474"/>
        <dbReference type="ChEBI" id="CHEBI:141005"/>
        <dbReference type="ChEBI" id="CHEBI:456216"/>
        <dbReference type="EC" id="6.3.2.17"/>
    </reaction>
</comment>
<dbReference type="PIRSF" id="PIRSF001563">
    <property type="entry name" value="Folylpolyglu_synth"/>
    <property type="match status" value="1"/>
</dbReference>
<keyword evidence="4 10" id="KW-0436">Ligase</keyword>
<sequence>MADFARSDSAAVQAQLDRLSMLSPGGDQLGLDRISRLLDRLGRPQDSLPPVFHVAGTNGKGSTCAFLRAGLEAAGQRVHAFTSPHLVRFNERIRVAGKLIEDDALAALLTQVLDVGADIQPSFFEVATAVAFLAFAQFPADACIVEVGLGGRLDATNVLELPAVCGIAALGVDHEQFLGADPAGIAYEKASIAKPGVPLVVGDYAQDIFATVARVAQQQGAPLFAANRDWHFAVEDGKLDYRDSEGALQLPLPHLAGAHQAENCALALAMLRHQRSVDVPVVALQRMPVAARWPARLQRLQAGPLTALTGRPIWVDGGHNPDAAERVGDWLSHLDGPRPLLVVGILANKDASGILKPLAASGSPLVAVPVPDHACHDPGQLAALARELGFPDATAAPDAMTALSAARGSPVAILGSLYLAGAILRANGEMPD</sequence>
<keyword evidence="12" id="KW-1185">Reference proteome</keyword>
<comment type="similarity">
    <text evidence="2 10">Belongs to the folylpolyglutamate synthase family.</text>
</comment>
<evidence type="ECO:0000256" key="5">
    <source>
        <dbReference type="ARBA" id="ARBA00022723"/>
    </source>
</evidence>
<evidence type="ECO:0000256" key="3">
    <source>
        <dbReference type="ARBA" id="ARBA00013025"/>
    </source>
</evidence>
<dbReference type="InterPro" id="IPR036615">
    <property type="entry name" value="Mur_ligase_C_dom_sf"/>
</dbReference>
<dbReference type="PROSITE" id="PS01012">
    <property type="entry name" value="FOLYLPOLYGLU_SYNT_2"/>
    <property type="match status" value="1"/>
</dbReference>
<dbReference type="SUPFAM" id="SSF53244">
    <property type="entry name" value="MurD-like peptide ligases, peptide-binding domain"/>
    <property type="match status" value="1"/>
</dbReference>
<dbReference type="Proteomes" id="UP000502502">
    <property type="component" value="Chromosome"/>
</dbReference>
<keyword evidence="8" id="KW-0460">Magnesium</keyword>
<evidence type="ECO:0000313" key="12">
    <source>
        <dbReference type="Proteomes" id="UP000502502"/>
    </source>
</evidence>
<gene>
    <name evidence="11" type="ORF">G7078_05535</name>
</gene>
<dbReference type="GO" id="GO:0005737">
    <property type="term" value="C:cytoplasm"/>
    <property type="evidence" value="ECO:0007669"/>
    <property type="project" value="TreeGrafter"/>
</dbReference>
<dbReference type="KEGG" id="ssin:G7078_05535"/>
<keyword evidence="6 10" id="KW-0547">Nucleotide-binding</keyword>
<dbReference type="SUPFAM" id="SSF53623">
    <property type="entry name" value="MurD-like peptide ligases, catalytic domain"/>
    <property type="match status" value="1"/>
</dbReference>
<evidence type="ECO:0000256" key="4">
    <source>
        <dbReference type="ARBA" id="ARBA00022598"/>
    </source>
</evidence>
<name>A0A6G7ZMY9_9SPHN</name>
<dbReference type="GO" id="GO:0008841">
    <property type="term" value="F:dihydrofolate synthase activity"/>
    <property type="evidence" value="ECO:0007669"/>
    <property type="project" value="TreeGrafter"/>
</dbReference>
<evidence type="ECO:0000256" key="7">
    <source>
        <dbReference type="ARBA" id="ARBA00022840"/>
    </source>
</evidence>
<evidence type="ECO:0000256" key="9">
    <source>
        <dbReference type="ARBA" id="ARBA00047493"/>
    </source>
</evidence>
<dbReference type="InterPro" id="IPR036565">
    <property type="entry name" value="Mur-like_cat_sf"/>
</dbReference>
<evidence type="ECO:0000256" key="6">
    <source>
        <dbReference type="ARBA" id="ARBA00022741"/>
    </source>
</evidence>
<dbReference type="EC" id="6.3.2.17" evidence="3"/>
<keyword evidence="5" id="KW-0479">Metal-binding</keyword>
<dbReference type="Gene3D" id="3.90.190.20">
    <property type="entry name" value="Mur ligase, C-terminal domain"/>
    <property type="match status" value="1"/>
</dbReference>
<evidence type="ECO:0000256" key="2">
    <source>
        <dbReference type="ARBA" id="ARBA00008276"/>
    </source>
</evidence>
<dbReference type="FunFam" id="3.40.1190.10:FF:000011">
    <property type="entry name" value="Folylpolyglutamate synthase/dihydrofolate synthase"/>
    <property type="match status" value="1"/>
</dbReference>
<accession>A0A6G7ZMY9</accession>
<dbReference type="PANTHER" id="PTHR11136">
    <property type="entry name" value="FOLYLPOLYGLUTAMATE SYNTHASE-RELATED"/>
    <property type="match status" value="1"/>
</dbReference>
<keyword evidence="7 10" id="KW-0067">ATP-binding</keyword>
<dbReference type="InterPro" id="IPR001645">
    <property type="entry name" value="Folylpolyglutamate_synth"/>
</dbReference>
<evidence type="ECO:0000256" key="1">
    <source>
        <dbReference type="ARBA" id="ARBA00001946"/>
    </source>
</evidence>
<reference evidence="11 12" key="1">
    <citation type="submission" date="2020-03" db="EMBL/GenBank/DDBJ databases">
        <title>Sphingomonas sp. nov., isolated from fish.</title>
        <authorList>
            <person name="Hyun D.-W."/>
            <person name="Bae J.-W."/>
        </authorList>
    </citation>
    <scope>NUCLEOTIDE SEQUENCE [LARGE SCALE GENOMIC DNA]</scope>
    <source>
        <strain evidence="11 12">HDW15C</strain>
    </source>
</reference>
<dbReference type="EMBL" id="CP049871">
    <property type="protein sequence ID" value="QIL02303.1"/>
    <property type="molecule type" value="Genomic_DNA"/>
</dbReference>
<dbReference type="InterPro" id="IPR018109">
    <property type="entry name" value="Folylpolyglutamate_synth_CS"/>
</dbReference>
<protein>
    <recommendedName>
        <fullName evidence="3">tetrahydrofolate synthase</fullName>
        <ecNumber evidence="3">6.3.2.17</ecNumber>
    </recommendedName>
</protein>
<dbReference type="PANTHER" id="PTHR11136:SF0">
    <property type="entry name" value="DIHYDROFOLATE SYNTHETASE-RELATED"/>
    <property type="match status" value="1"/>
</dbReference>
<evidence type="ECO:0000256" key="10">
    <source>
        <dbReference type="PIRNR" id="PIRNR001563"/>
    </source>
</evidence>
<organism evidence="11 12">
    <name type="scientific">Sphingomonas sinipercae</name>
    <dbReference type="NCBI Taxonomy" id="2714944"/>
    <lineage>
        <taxon>Bacteria</taxon>
        <taxon>Pseudomonadati</taxon>
        <taxon>Pseudomonadota</taxon>
        <taxon>Alphaproteobacteria</taxon>
        <taxon>Sphingomonadales</taxon>
        <taxon>Sphingomonadaceae</taxon>
        <taxon>Sphingomonas</taxon>
    </lineage>
</organism>
<evidence type="ECO:0000313" key="11">
    <source>
        <dbReference type="EMBL" id="QIL02303.1"/>
    </source>
</evidence>
<dbReference type="GO" id="GO:0004326">
    <property type="term" value="F:tetrahydrofolylpolyglutamate synthase activity"/>
    <property type="evidence" value="ECO:0007669"/>
    <property type="project" value="UniProtKB-EC"/>
</dbReference>
<dbReference type="GO" id="GO:0005524">
    <property type="term" value="F:ATP binding"/>
    <property type="evidence" value="ECO:0007669"/>
    <property type="project" value="UniProtKB-KW"/>
</dbReference>
<dbReference type="NCBIfam" id="TIGR01499">
    <property type="entry name" value="folC"/>
    <property type="match status" value="1"/>
</dbReference>
<dbReference type="AlphaFoldDB" id="A0A6G7ZMY9"/>
<evidence type="ECO:0000256" key="8">
    <source>
        <dbReference type="ARBA" id="ARBA00022842"/>
    </source>
</evidence>
<comment type="cofactor">
    <cofactor evidence="1">
        <name>Mg(2+)</name>
        <dbReference type="ChEBI" id="CHEBI:18420"/>
    </cofactor>
</comment>
<dbReference type="Gene3D" id="3.40.1190.10">
    <property type="entry name" value="Mur-like, catalytic domain"/>
    <property type="match status" value="1"/>
</dbReference>
<dbReference type="RefSeq" id="WP_166093833.1">
    <property type="nucleotide sequence ID" value="NZ_CP049871.1"/>
</dbReference>